<reference evidence="2" key="1">
    <citation type="submission" date="2020-05" db="EMBL/GenBank/DDBJ databases">
        <title>WGS assembly of Panicum virgatum.</title>
        <authorList>
            <person name="Lovell J.T."/>
            <person name="Jenkins J."/>
            <person name="Shu S."/>
            <person name="Juenger T.E."/>
            <person name="Schmutz J."/>
        </authorList>
    </citation>
    <scope>NUCLEOTIDE SEQUENCE</scope>
    <source>
        <strain evidence="2">AP13</strain>
    </source>
</reference>
<sequence>MPKRSPKMLQLRRLLREQLLEALLAPMRRSRRRGRRGIAPADGARRVDDLAACQAPPVPPDHCTAEGRVLVSSPRHCLSHGWTARVRVEHGGSPAASVTHGVASPRRSVMPRRSSSPVYSPIHMPVRSASPTYSPATPQYTPTPLEPPGFELPRTRAARRGALPFYGEGESSYVADEVVFDEPELAPPPPPQAPAAVDELGIAEPAMAPPLPIPPPPPVPARRNATAAANRRPGLRRFIPTGHDPAGATSRGAHLTPARGRPRPARPEQEKGGRRRTARRGGGASARRRGGLPWRRRISAPPRRGGGGLQARQRHPPGAATTASRRGGGGRLAAAVAGVGVSPNPSPSRPLGHWLLGRPNRPDRPGRPARWPCPPLDPNRQWAEIEIVSAHRPIRFTFFSISISA</sequence>
<comment type="caution">
    <text evidence="2">The sequence shown here is derived from an EMBL/GenBank/DDBJ whole genome shotgun (WGS) entry which is preliminary data.</text>
</comment>
<name>A0A8T0RPF6_PANVG</name>
<feature type="compositionally biased region" description="Low complexity" evidence="1">
    <location>
        <begin position="104"/>
        <end position="121"/>
    </location>
</feature>
<feature type="compositionally biased region" description="Polar residues" evidence="1">
    <location>
        <begin position="129"/>
        <end position="142"/>
    </location>
</feature>
<feature type="compositionally biased region" description="Low complexity" evidence="1">
    <location>
        <begin position="332"/>
        <end position="342"/>
    </location>
</feature>
<feature type="region of interest" description="Disordered" evidence="1">
    <location>
        <begin position="182"/>
        <end position="376"/>
    </location>
</feature>
<protein>
    <submittedName>
        <fullName evidence="2">Uncharacterized protein</fullName>
    </submittedName>
</protein>
<dbReference type="Proteomes" id="UP000823388">
    <property type="component" value="Chromosome 5N"/>
</dbReference>
<feature type="compositionally biased region" description="Basic residues" evidence="1">
    <location>
        <begin position="286"/>
        <end position="298"/>
    </location>
</feature>
<proteinExistence type="predicted"/>
<dbReference type="EMBL" id="CM029046">
    <property type="protein sequence ID" value="KAG2587110.1"/>
    <property type="molecule type" value="Genomic_DNA"/>
</dbReference>
<keyword evidence="3" id="KW-1185">Reference proteome</keyword>
<evidence type="ECO:0000256" key="1">
    <source>
        <dbReference type="SAM" id="MobiDB-lite"/>
    </source>
</evidence>
<feature type="compositionally biased region" description="Pro residues" evidence="1">
    <location>
        <begin position="207"/>
        <end position="220"/>
    </location>
</feature>
<accession>A0A8T0RPF6</accession>
<gene>
    <name evidence="2" type="ORF">PVAP13_5NG102981</name>
</gene>
<evidence type="ECO:0000313" key="3">
    <source>
        <dbReference type="Proteomes" id="UP000823388"/>
    </source>
</evidence>
<feature type="compositionally biased region" description="Low complexity" evidence="1">
    <location>
        <begin position="221"/>
        <end position="232"/>
    </location>
</feature>
<feature type="region of interest" description="Disordered" evidence="1">
    <location>
        <begin position="93"/>
        <end position="150"/>
    </location>
</feature>
<dbReference type="AlphaFoldDB" id="A0A8T0RPF6"/>
<organism evidence="2 3">
    <name type="scientific">Panicum virgatum</name>
    <name type="common">Blackwell switchgrass</name>
    <dbReference type="NCBI Taxonomy" id="38727"/>
    <lineage>
        <taxon>Eukaryota</taxon>
        <taxon>Viridiplantae</taxon>
        <taxon>Streptophyta</taxon>
        <taxon>Embryophyta</taxon>
        <taxon>Tracheophyta</taxon>
        <taxon>Spermatophyta</taxon>
        <taxon>Magnoliopsida</taxon>
        <taxon>Liliopsida</taxon>
        <taxon>Poales</taxon>
        <taxon>Poaceae</taxon>
        <taxon>PACMAD clade</taxon>
        <taxon>Panicoideae</taxon>
        <taxon>Panicodae</taxon>
        <taxon>Paniceae</taxon>
        <taxon>Panicinae</taxon>
        <taxon>Panicum</taxon>
        <taxon>Panicum sect. Hiantes</taxon>
    </lineage>
</organism>
<evidence type="ECO:0000313" key="2">
    <source>
        <dbReference type="EMBL" id="KAG2587110.1"/>
    </source>
</evidence>